<protein>
    <submittedName>
        <fullName evidence="2">Chromate resistance protein ChrB domain-containing protein</fullName>
    </submittedName>
</protein>
<evidence type="ECO:0000313" key="3">
    <source>
        <dbReference type="Proteomes" id="UP001589799"/>
    </source>
</evidence>
<evidence type="ECO:0000259" key="1">
    <source>
        <dbReference type="Pfam" id="PF09828"/>
    </source>
</evidence>
<dbReference type="Proteomes" id="UP001589799">
    <property type="component" value="Unassembled WGS sequence"/>
</dbReference>
<dbReference type="Pfam" id="PF09828">
    <property type="entry name" value="ChrB_C"/>
    <property type="match status" value="1"/>
</dbReference>
<reference evidence="2 3" key="1">
    <citation type="submission" date="2024-09" db="EMBL/GenBank/DDBJ databases">
        <authorList>
            <person name="Sun Q."/>
            <person name="Mori K."/>
        </authorList>
    </citation>
    <scope>NUCLEOTIDE SEQUENCE [LARGE SCALE GENOMIC DNA]</scope>
    <source>
        <strain evidence="2 3">KCTC 22789</strain>
    </source>
</reference>
<feature type="domain" description="ChrB C-terminal" evidence="1">
    <location>
        <begin position="9"/>
        <end position="57"/>
    </location>
</feature>
<keyword evidence="3" id="KW-1185">Reference proteome</keyword>
<dbReference type="InterPro" id="IPR018634">
    <property type="entry name" value="ChrB_C"/>
</dbReference>
<name>A0ABV6I0U0_9RHOB</name>
<comment type="caution">
    <text evidence="2">The sequence shown here is derived from an EMBL/GenBank/DDBJ whole genome shotgun (WGS) entry which is preliminary data.</text>
</comment>
<accession>A0ABV6I0U0</accession>
<sequence>MDARSVSGARSKISRIACPWLIRRLVDLRAVILFVAASEVEGVAERHDEAPFDIEGRLQSSRRAVQLRRMPMEFSLSIDNPRRQWLGRRA</sequence>
<proteinExistence type="predicted"/>
<organism evidence="2 3">
    <name type="scientific">Paracoccus niistensis</name>
    <dbReference type="NCBI Taxonomy" id="632935"/>
    <lineage>
        <taxon>Bacteria</taxon>
        <taxon>Pseudomonadati</taxon>
        <taxon>Pseudomonadota</taxon>
        <taxon>Alphaproteobacteria</taxon>
        <taxon>Rhodobacterales</taxon>
        <taxon>Paracoccaceae</taxon>
        <taxon>Paracoccus</taxon>
    </lineage>
</organism>
<dbReference type="EMBL" id="JBHLWE010000010">
    <property type="protein sequence ID" value="MFC0339843.1"/>
    <property type="molecule type" value="Genomic_DNA"/>
</dbReference>
<gene>
    <name evidence="2" type="ORF">ACFFII_03570</name>
</gene>
<evidence type="ECO:0000313" key="2">
    <source>
        <dbReference type="EMBL" id="MFC0339843.1"/>
    </source>
</evidence>